<evidence type="ECO:0000256" key="3">
    <source>
        <dbReference type="ARBA" id="ARBA00012729"/>
    </source>
</evidence>
<keyword evidence="12" id="KW-0732">Signal</keyword>
<keyword evidence="9 11" id="KW-0326">Glycosidase</keyword>
<keyword evidence="10" id="KW-0624">Polysaccharide degradation</keyword>
<dbReference type="PROSITE" id="PS51910">
    <property type="entry name" value="GH18_2"/>
    <property type="match status" value="1"/>
</dbReference>
<dbReference type="InterPro" id="IPR036861">
    <property type="entry name" value="Endochitinase-like_sf"/>
</dbReference>
<dbReference type="Proteomes" id="UP000662466">
    <property type="component" value="Unassembled WGS sequence"/>
</dbReference>
<dbReference type="Gene3D" id="3.10.50.10">
    <property type="match status" value="1"/>
</dbReference>
<dbReference type="SUPFAM" id="SSF54556">
    <property type="entry name" value="Chitinase insertion domain"/>
    <property type="match status" value="1"/>
</dbReference>
<dbReference type="Pfam" id="PF00704">
    <property type="entry name" value="Glyco_hydro_18"/>
    <property type="match status" value="1"/>
</dbReference>
<dbReference type="InterPro" id="IPR029226">
    <property type="entry name" value="Ecp2-like"/>
</dbReference>
<evidence type="ECO:0000259" key="14">
    <source>
        <dbReference type="PROSITE" id="PS51910"/>
    </source>
</evidence>
<feature type="chain" id="PRO_5034181761" description="chitinase" evidence="12">
    <location>
        <begin position="28"/>
        <end position="1477"/>
    </location>
</feature>
<evidence type="ECO:0000256" key="12">
    <source>
        <dbReference type="SAM" id="SignalP"/>
    </source>
</evidence>
<evidence type="ECO:0000256" key="2">
    <source>
        <dbReference type="ARBA" id="ARBA00008682"/>
    </source>
</evidence>
<dbReference type="Pfam" id="PF14856">
    <property type="entry name" value="Hce2"/>
    <property type="match status" value="1"/>
</dbReference>
<dbReference type="InterPro" id="IPR036779">
    <property type="entry name" value="LysM_dom_sf"/>
</dbReference>
<keyword evidence="6" id="KW-0146">Chitin degradation</keyword>
<keyword evidence="4" id="KW-0147">Chitin-binding</keyword>
<dbReference type="GO" id="GO:0000272">
    <property type="term" value="P:polysaccharide catabolic process"/>
    <property type="evidence" value="ECO:0007669"/>
    <property type="project" value="UniProtKB-KW"/>
</dbReference>
<dbReference type="PROSITE" id="PS51782">
    <property type="entry name" value="LYSM"/>
    <property type="match status" value="2"/>
</dbReference>
<dbReference type="PROSITE" id="PS01095">
    <property type="entry name" value="GH18_1"/>
    <property type="match status" value="1"/>
</dbReference>
<evidence type="ECO:0000313" key="16">
    <source>
        <dbReference type="Proteomes" id="UP000662466"/>
    </source>
</evidence>
<dbReference type="InterPro" id="IPR011583">
    <property type="entry name" value="Chitinase_II/V-like_cat"/>
</dbReference>
<dbReference type="CDD" id="cd02878">
    <property type="entry name" value="GH18_zymocin_alpha"/>
    <property type="match status" value="1"/>
</dbReference>
<dbReference type="EMBL" id="JACBAF010001724">
    <property type="protein sequence ID" value="KAF7173728.1"/>
    <property type="molecule type" value="Genomic_DNA"/>
</dbReference>
<dbReference type="InterPro" id="IPR029070">
    <property type="entry name" value="Chitinase_insertion_sf"/>
</dbReference>
<dbReference type="GO" id="GO:0006032">
    <property type="term" value="P:chitin catabolic process"/>
    <property type="evidence" value="ECO:0007669"/>
    <property type="project" value="UniProtKB-KW"/>
</dbReference>
<evidence type="ECO:0000256" key="8">
    <source>
        <dbReference type="ARBA" id="ARBA00023277"/>
    </source>
</evidence>
<evidence type="ECO:0000256" key="6">
    <source>
        <dbReference type="ARBA" id="ARBA00023024"/>
    </source>
</evidence>
<dbReference type="InterPro" id="IPR018392">
    <property type="entry name" value="LysM"/>
</dbReference>
<evidence type="ECO:0000313" key="15">
    <source>
        <dbReference type="EMBL" id="KAF7173728.1"/>
    </source>
</evidence>
<dbReference type="SUPFAM" id="SSF51445">
    <property type="entry name" value="(Trans)glycosidases"/>
    <property type="match status" value="1"/>
</dbReference>
<evidence type="ECO:0000256" key="5">
    <source>
        <dbReference type="ARBA" id="ARBA00022801"/>
    </source>
</evidence>
<evidence type="ECO:0000256" key="10">
    <source>
        <dbReference type="ARBA" id="ARBA00023326"/>
    </source>
</evidence>
<evidence type="ECO:0000256" key="7">
    <source>
        <dbReference type="ARBA" id="ARBA00023026"/>
    </source>
</evidence>
<organism evidence="15 16">
    <name type="scientific">Aspergillus hiratsukae</name>
    <dbReference type="NCBI Taxonomy" id="1194566"/>
    <lineage>
        <taxon>Eukaryota</taxon>
        <taxon>Fungi</taxon>
        <taxon>Dikarya</taxon>
        <taxon>Ascomycota</taxon>
        <taxon>Pezizomycotina</taxon>
        <taxon>Eurotiomycetes</taxon>
        <taxon>Eurotiomycetidae</taxon>
        <taxon>Eurotiales</taxon>
        <taxon>Aspergillaceae</taxon>
        <taxon>Aspergillus</taxon>
        <taxon>Aspergillus subgen. Fumigati</taxon>
    </lineage>
</organism>
<dbReference type="GO" id="GO:0008061">
    <property type="term" value="F:chitin binding"/>
    <property type="evidence" value="ECO:0007669"/>
    <property type="project" value="UniProtKB-KW"/>
</dbReference>
<dbReference type="InterPro" id="IPR001223">
    <property type="entry name" value="Glyco_hydro18_cat"/>
</dbReference>
<dbReference type="Gene3D" id="3.10.350.10">
    <property type="entry name" value="LysM domain"/>
    <property type="match status" value="2"/>
</dbReference>
<dbReference type="PANTHER" id="PTHR47700">
    <property type="entry name" value="V CHITINASE, PUTATIVE (AFU_ORTHOLOGUE AFUA_6G13720)-RELATED"/>
    <property type="match status" value="1"/>
</dbReference>
<evidence type="ECO:0000256" key="1">
    <source>
        <dbReference type="ARBA" id="ARBA00000822"/>
    </source>
</evidence>
<dbReference type="Gene3D" id="3.30.60.10">
    <property type="entry name" value="Endochitinase-like"/>
    <property type="match status" value="1"/>
</dbReference>
<comment type="similarity">
    <text evidence="2">Belongs to the glycosyl hydrolase 18 family. Chitinase class V subfamily.</text>
</comment>
<feature type="signal peptide" evidence="12">
    <location>
        <begin position="1"/>
        <end position="27"/>
    </location>
</feature>
<keyword evidence="5 11" id="KW-0378">Hydrolase</keyword>
<keyword evidence="7" id="KW-0843">Virulence</keyword>
<dbReference type="PANTHER" id="PTHR47700:SF1">
    <property type="entry name" value="CHITINASE"/>
    <property type="match status" value="1"/>
</dbReference>
<proteinExistence type="inferred from homology"/>
<protein>
    <recommendedName>
        <fullName evidence="3">chitinase</fullName>
        <ecNumber evidence="3">3.2.1.14</ecNumber>
    </recommendedName>
</protein>
<dbReference type="CDD" id="cd00035">
    <property type="entry name" value="ChtBD1"/>
    <property type="match status" value="1"/>
</dbReference>
<dbReference type="EC" id="3.2.1.14" evidence="3"/>
<comment type="catalytic activity">
    <reaction evidence="1">
        <text>Random endo-hydrolysis of N-acetyl-beta-D-glucosaminide (1-&gt;4)-beta-linkages in chitin and chitodextrins.</text>
        <dbReference type="EC" id="3.2.1.14"/>
    </reaction>
</comment>
<dbReference type="SUPFAM" id="SSF57016">
    <property type="entry name" value="Plant lectins/antimicrobial peptides"/>
    <property type="match status" value="1"/>
</dbReference>
<sequence length="1477" mass="160188">MVTLSSFTAALGAVGVSLLLSANGATATPGFRHAASPSYRSFEVCPERCSVSGANTGNWSVYPDFKQIKKCKQTMFYDFSLYDPVDDKGVNHKIHACSSYGPDFGQIPASFARIASAESVDVEFEMGWWTEGFGLASSGLRSLVKQMRVYAENGHGATDRPFMLYGQSGQATIGLYIGQGLLNQGLSESALKIFHDNLENLNVSTPSLAMQLCGPEYDSTHIFGIMATSRGTFTPVQDALKSWANATCLEFEGSMKFSGAAQFTTPLLHTNRTANTNSTVVARNLHATGKLHATRNLHAKLHARADCRTVQVDFGNGCPELAAKCGISPADFTKYNPGEDFCSTLKPKQHVCCSEGTLPDFSPKPNEDGSCYTYQVKQDDNCDNLAAEYSLTRDALEEFNQNTWGWNGCEPMFKDTIICLSTGTPPFPAPIANAICGPQKPGSTPPTDGSNIADMNPCPLNACCNIWGQCGITKDFCVDTNTGAPGTAEPGTYGCISNCGMDIVKGDGTGAIKIAYYEGYCLSRQCLFQDASQIDTSAYTHIHFGFGTLTPEYDVETGDVLSTYQFGEFKRISGAKKILSFGGWDFSTAPATYQIFRNGVKPANRLTMATKIANFIKENELDGVDIDWEYPGAPDLPDYDPGTAEDGPNYLAFLVVLKNLLPGKSISIAAPASYWYLKQFPIEQISKIVDYIVYMTYDLHGQWDAHNSNSQEGCDTGNCLRSQVNLTETRSSLAMITKAGVPGRKVVVGVTSYGRSFKMAEAGCWGPDCVFTGDRLNSLAKKGVCTGTAGYIADAEIAEILNEPGRVVQHFVDSSSNSDILVYDDTEWVGYMSASTKQKRAALYSAWGLGGTTDWATDLQKYHEVPAPAQSWAMFIELAYSGEDPKADHTRNGNWTEMDCTHEMIVDSTYHLPSERWRTLNADAAWADVVRIWRDTDSHRDGISFMQSVSTTLQMGAEAGCGSLTQNSCIKKDCPAGANGEDSGPAAQLIWNSLVTIHKFHEDYHTTVFEASALSSTALQDLENKFAPIPPEQDNTWKLLLIDMLTLGTLGTAGPFFNSALKKLPYFLEKATAADNIKDTSMTLIGQSTTIAKDVLPKDDAEWTPEDQAAFSNYMGQVVGGWANVTTMALRELFNGSESALQILQDTMAGGKLIEGAFEQAPPVQEDTDKNILRANIQKCFFGYSIPALWQVSKAYSFVIDAGHGCDEGKQLTDYLDDTTMDATGACVEGRQYYLVYPEGDAVECHCEFYDGGPCQRVCVDNKFSLPPGLDSLGNGNFGGVTKEDLVTGSVRTWLQNGKENREGFADPTNQGTIDNLMDVDVTTPGFMRMPVCSPERAFQSWDTAQRGSSPFYPCDIPPGKDECGDSSFENETSDASALVEDCLQIIKNIQGDAGTDWTTQVVGKNQREIASSGSCAFGVEATTVDGNVNFVVGGQDVIDIINEAIRQFGGSGKVGAKGNMNCNGNVKSQPVLWGIY</sequence>
<comment type="caution">
    <text evidence="15">The sequence shown here is derived from an EMBL/GenBank/DDBJ whole genome shotgun (WGS) entry which is preliminary data.</text>
</comment>
<accession>A0A8H6V069</accession>
<keyword evidence="8" id="KW-0119">Carbohydrate metabolism</keyword>
<evidence type="ECO:0000256" key="9">
    <source>
        <dbReference type="ARBA" id="ARBA00023295"/>
    </source>
</evidence>
<feature type="domain" description="GH18" evidence="14">
    <location>
        <begin position="511"/>
        <end position="875"/>
    </location>
</feature>
<feature type="domain" description="LysM" evidence="13">
    <location>
        <begin position="372"/>
        <end position="420"/>
    </location>
</feature>
<dbReference type="Gene3D" id="3.20.20.80">
    <property type="entry name" value="Glycosidases"/>
    <property type="match status" value="1"/>
</dbReference>
<dbReference type="InterPro" id="IPR053214">
    <property type="entry name" value="LysM12-like"/>
</dbReference>
<dbReference type="SMART" id="SM00636">
    <property type="entry name" value="Glyco_18"/>
    <property type="match status" value="1"/>
</dbReference>
<name>A0A8H6V069_9EURO</name>
<evidence type="ECO:0000256" key="4">
    <source>
        <dbReference type="ARBA" id="ARBA00022669"/>
    </source>
</evidence>
<gene>
    <name evidence="15" type="ORF">CNMCM6106_007765</name>
</gene>
<dbReference type="InterPro" id="IPR017853">
    <property type="entry name" value="GH"/>
</dbReference>
<dbReference type="GO" id="GO:0008843">
    <property type="term" value="F:endochitinase activity"/>
    <property type="evidence" value="ECO:0007669"/>
    <property type="project" value="UniProtKB-EC"/>
</dbReference>
<evidence type="ECO:0000259" key="13">
    <source>
        <dbReference type="PROSITE" id="PS51782"/>
    </source>
</evidence>
<dbReference type="InterPro" id="IPR001579">
    <property type="entry name" value="Glyco_hydro_18_chit_AS"/>
</dbReference>
<feature type="domain" description="LysM" evidence="13">
    <location>
        <begin position="308"/>
        <end position="353"/>
    </location>
</feature>
<reference evidence="15" key="1">
    <citation type="submission" date="2020-06" db="EMBL/GenBank/DDBJ databases">
        <title>Draft genome sequences of strains closely related to Aspergillus parafelis and Aspergillus hiratsukae.</title>
        <authorList>
            <person name="Dos Santos R.A.C."/>
            <person name="Rivero-Menendez O."/>
            <person name="Steenwyk J.L."/>
            <person name="Mead M.E."/>
            <person name="Goldman G.H."/>
            <person name="Alastruey-Izquierdo A."/>
            <person name="Rokas A."/>
        </authorList>
    </citation>
    <scope>NUCLEOTIDE SEQUENCE</scope>
    <source>
        <strain evidence="15">CNM-CM6106</strain>
    </source>
</reference>
<evidence type="ECO:0000256" key="11">
    <source>
        <dbReference type="RuleBase" id="RU000489"/>
    </source>
</evidence>